<feature type="transmembrane region" description="Helical" evidence="7">
    <location>
        <begin position="160"/>
        <end position="182"/>
    </location>
</feature>
<sequence length="292" mass="31644">MTSLSAPLGRQKRARRFPVGLLLVAAPVILVVALVIYPILSSLSTTLNVDVAGAGRFSLANYARFFSDDQSLRNLRFTAWFTTTTVALLFLVCLPLALYLRFSFGRLPAFVQAIATFPLFVPGIIVAYALIRFIGPNGTLQSLLDAAGLHGYRTPYLTTWGPVIGLLWEGIPLTLLVLVSGLSQVPQAAIDAARDVGAGPLRILVFIILPLIRNSIIVALSLEFLRIFGAFTQPYLLGPASPESMGVYMQRTFGDLQDPVQAATQAMITFLCCSVAGVIYVRTIIANRRAGR</sequence>
<keyword evidence="2 7" id="KW-0813">Transport</keyword>
<dbReference type="Gene3D" id="1.10.3720.10">
    <property type="entry name" value="MetI-like"/>
    <property type="match status" value="1"/>
</dbReference>
<comment type="subcellular location">
    <subcellularLocation>
        <location evidence="1 7">Cell membrane</location>
        <topology evidence="1 7">Multi-pass membrane protein</topology>
    </subcellularLocation>
</comment>
<feature type="transmembrane region" description="Helical" evidence="7">
    <location>
        <begin position="266"/>
        <end position="285"/>
    </location>
</feature>
<evidence type="ECO:0000256" key="4">
    <source>
        <dbReference type="ARBA" id="ARBA00022692"/>
    </source>
</evidence>
<evidence type="ECO:0000259" key="8">
    <source>
        <dbReference type="PROSITE" id="PS50928"/>
    </source>
</evidence>
<evidence type="ECO:0000313" key="10">
    <source>
        <dbReference type="Proteomes" id="UP001241603"/>
    </source>
</evidence>
<protein>
    <submittedName>
        <fullName evidence="9">ABC-type spermidine/putrescine transport system permease subunit I</fullName>
    </submittedName>
</protein>
<name>A0ABU0HAM1_9HYPH</name>
<feature type="domain" description="ABC transmembrane type-1" evidence="8">
    <location>
        <begin position="75"/>
        <end position="280"/>
    </location>
</feature>
<keyword evidence="6 7" id="KW-0472">Membrane</keyword>
<dbReference type="Pfam" id="PF00528">
    <property type="entry name" value="BPD_transp_1"/>
    <property type="match status" value="1"/>
</dbReference>
<evidence type="ECO:0000256" key="6">
    <source>
        <dbReference type="ARBA" id="ARBA00023136"/>
    </source>
</evidence>
<dbReference type="SUPFAM" id="SSF161098">
    <property type="entry name" value="MetI-like"/>
    <property type="match status" value="1"/>
</dbReference>
<gene>
    <name evidence="9" type="ORF">QO014_003759</name>
</gene>
<dbReference type="PANTHER" id="PTHR43005">
    <property type="entry name" value="BLR7065 PROTEIN"/>
    <property type="match status" value="1"/>
</dbReference>
<keyword evidence="4 7" id="KW-0812">Transmembrane</keyword>
<reference evidence="9 10" key="1">
    <citation type="submission" date="2023-07" db="EMBL/GenBank/DDBJ databases">
        <title>Genomic Encyclopedia of Type Strains, Phase IV (KMG-IV): sequencing the most valuable type-strain genomes for metagenomic binning, comparative biology and taxonomic classification.</title>
        <authorList>
            <person name="Goeker M."/>
        </authorList>
    </citation>
    <scope>NUCLEOTIDE SEQUENCE [LARGE SCALE GENOMIC DNA]</scope>
    <source>
        <strain evidence="9 10">B6-8</strain>
    </source>
</reference>
<organism evidence="9 10">
    <name type="scientific">Kaistia dalseonensis</name>
    <dbReference type="NCBI Taxonomy" id="410840"/>
    <lineage>
        <taxon>Bacteria</taxon>
        <taxon>Pseudomonadati</taxon>
        <taxon>Pseudomonadota</taxon>
        <taxon>Alphaproteobacteria</taxon>
        <taxon>Hyphomicrobiales</taxon>
        <taxon>Kaistiaceae</taxon>
        <taxon>Kaistia</taxon>
    </lineage>
</organism>
<evidence type="ECO:0000256" key="5">
    <source>
        <dbReference type="ARBA" id="ARBA00022989"/>
    </source>
</evidence>
<evidence type="ECO:0000313" key="9">
    <source>
        <dbReference type="EMBL" id="MDQ0439358.1"/>
    </source>
</evidence>
<keyword evidence="3" id="KW-1003">Cell membrane</keyword>
<dbReference type="RefSeq" id="WP_266350243.1">
    <property type="nucleotide sequence ID" value="NZ_JAPKNG010000005.1"/>
</dbReference>
<dbReference type="PROSITE" id="PS50928">
    <property type="entry name" value="ABC_TM1"/>
    <property type="match status" value="1"/>
</dbReference>
<evidence type="ECO:0000256" key="1">
    <source>
        <dbReference type="ARBA" id="ARBA00004651"/>
    </source>
</evidence>
<evidence type="ECO:0000256" key="3">
    <source>
        <dbReference type="ARBA" id="ARBA00022475"/>
    </source>
</evidence>
<dbReference type="PANTHER" id="PTHR43005:SF1">
    <property type="entry name" value="SPERMIDINE_PUTRESCINE TRANSPORT SYSTEM PERMEASE PROTEIN"/>
    <property type="match status" value="1"/>
</dbReference>
<dbReference type="EMBL" id="JAUSVO010000005">
    <property type="protein sequence ID" value="MDQ0439358.1"/>
    <property type="molecule type" value="Genomic_DNA"/>
</dbReference>
<comment type="similarity">
    <text evidence="7">Belongs to the binding-protein-dependent transport system permease family.</text>
</comment>
<keyword evidence="5 7" id="KW-1133">Transmembrane helix</keyword>
<accession>A0ABU0HAM1</accession>
<feature type="transmembrane region" description="Helical" evidence="7">
    <location>
        <begin position="203"/>
        <end position="228"/>
    </location>
</feature>
<evidence type="ECO:0000256" key="2">
    <source>
        <dbReference type="ARBA" id="ARBA00022448"/>
    </source>
</evidence>
<feature type="transmembrane region" description="Helical" evidence="7">
    <location>
        <begin position="21"/>
        <end position="40"/>
    </location>
</feature>
<dbReference type="Proteomes" id="UP001241603">
    <property type="component" value="Unassembled WGS sequence"/>
</dbReference>
<dbReference type="CDD" id="cd06261">
    <property type="entry name" value="TM_PBP2"/>
    <property type="match status" value="1"/>
</dbReference>
<dbReference type="InterPro" id="IPR035906">
    <property type="entry name" value="MetI-like_sf"/>
</dbReference>
<feature type="transmembrane region" description="Helical" evidence="7">
    <location>
        <begin position="107"/>
        <end position="131"/>
    </location>
</feature>
<proteinExistence type="inferred from homology"/>
<evidence type="ECO:0000256" key="7">
    <source>
        <dbReference type="RuleBase" id="RU363032"/>
    </source>
</evidence>
<comment type="caution">
    <text evidence="9">The sequence shown here is derived from an EMBL/GenBank/DDBJ whole genome shotgun (WGS) entry which is preliminary data.</text>
</comment>
<feature type="transmembrane region" description="Helical" evidence="7">
    <location>
        <begin position="77"/>
        <end position="100"/>
    </location>
</feature>
<dbReference type="InterPro" id="IPR000515">
    <property type="entry name" value="MetI-like"/>
</dbReference>
<keyword evidence="10" id="KW-1185">Reference proteome</keyword>